<dbReference type="SUPFAM" id="SSF88723">
    <property type="entry name" value="PIN domain-like"/>
    <property type="match status" value="1"/>
</dbReference>
<accession>A0A7J3X6M7</accession>
<dbReference type="CDD" id="cd18684">
    <property type="entry name" value="PIN_VapC-like"/>
    <property type="match status" value="1"/>
</dbReference>
<dbReference type="PANTHER" id="PTHR39664:SF2">
    <property type="entry name" value="NUCLEIC ACID-BINDING PROTEIN, CONTAINING PIN DOMAIN-RELATED"/>
    <property type="match status" value="1"/>
</dbReference>
<comment type="caution">
    <text evidence="2">The sequence shown here is derived from an EMBL/GenBank/DDBJ whole genome shotgun (WGS) entry which is preliminary data.</text>
</comment>
<dbReference type="Pfam" id="PF01850">
    <property type="entry name" value="PIN"/>
    <property type="match status" value="1"/>
</dbReference>
<organism evidence="2">
    <name type="scientific">Thermofilum pendens</name>
    <dbReference type="NCBI Taxonomy" id="2269"/>
    <lineage>
        <taxon>Archaea</taxon>
        <taxon>Thermoproteota</taxon>
        <taxon>Thermoprotei</taxon>
        <taxon>Thermofilales</taxon>
        <taxon>Thermofilaceae</taxon>
        <taxon>Thermofilum</taxon>
    </lineage>
</organism>
<evidence type="ECO:0000259" key="1">
    <source>
        <dbReference type="Pfam" id="PF01850"/>
    </source>
</evidence>
<dbReference type="PANTHER" id="PTHR39664">
    <property type="match status" value="1"/>
</dbReference>
<evidence type="ECO:0000313" key="2">
    <source>
        <dbReference type="EMBL" id="HHP04792.1"/>
    </source>
</evidence>
<dbReference type="AlphaFoldDB" id="A0A7J3X6M7"/>
<proteinExistence type="predicted"/>
<dbReference type="InterPro" id="IPR002716">
    <property type="entry name" value="PIN_dom"/>
</dbReference>
<dbReference type="InterPro" id="IPR029060">
    <property type="entry name" value="PIN-like_dom_sf"/>
</dbReference>
<name>A0A7J3X6M7_THEPE</name>
<protein>
    <submittedName>
        <fullName evidence="2">Type II toxin-antitoxin system VapC family toxin</fullName>
    </submittedName>
</protein>
<dbReference type="EMBL" id="DRZM01000101">
    <property type="protein sequence ID" value="HHP04792.1"/>
    <property type="molecule type" value="Genomic_DNA"/>
</dbReference>
<gene>
    <name evidence="2" type="ORF">ENM88_03470</name>
</gene>
<reference evidence="2" key="1">
    <citation type="journal article" date="2020" name="mSystems">
        <title>Genome- and Community-Level Interaction Insights into Carbon Utilization and Element Cycling Functions of Hydrothermarchaeota in Hydrothermal Sediment.</title>
        <authorList>
            <person name="Zhou Z."/>
            <person name="Liu Y."/>
            <person name="Xu W."/>
            <person name="Pan J."/>
            <person name="Luo Z.H."/>
            <person name="Li M."/>
        </authorList>
    </citation>
    <scope>NUCLEOTIDE SEQUENCE [LARGE SCALE GENOMIC DNA]</scope>
    <source>
        <strain evidence="2">SpSt-1125</strain>
    </source>
</reference>
<sequence length="131" mass="15228">MRLRVVVDTNVLVYATFEDSEYYEEAYDVLQKHDIVVPYVVLYEYLWVLAKLTHDPIFLELKLRELAEFEVTCEDLETLQRGVAMMRQNGAPLEMLNDYIVLSIALREGALATYDRKLRKLASKNKIAVVP</sequence>
<feature type="domain" description="PIN" evidence="1">
    <location>
        <begin position="5"/>
        <end position="122"/>
    </location>
</feature>
<dbReference type="Gene3D" id="3.40.50.1010">
    <property type="entry name" value="5'-nuclease"/>
    <property type="match status" value="1"/>
</dbReference>